<dbReference type="Proteomes" id="UP001612915">
    <property type="component" value="Unassembled WGS sequence"/>
</dbReference>
<proteinExistence type="predicted"/>
<dbReference type="PIRSF" id="PIRSF037394">
    <property type="entry name" value="ABC_thiamine-permease_YkoE_prd"/>
    <property type="match status" value="1"/>
</dbReference>
<feature type="transmembrane region" description="Helical" evidence="1">
    <location>
        <begin position="163"/>
        <end position="183"/>
    </location>
</feature>
<organism evidence="2 3">
    <name type="scientific">Spongisporangium articulatum</name>
    <dbReference type="NCBI Taxonomy" id="3362603"/>
    <lineage>
        <taxon>Bacteria</taxon>
        <taxon>Bacillati</taxon>
        <taxon>Actinomycetota</taxon>
        <taxon>Actinomycetes</taxon>
        <taxon>Kineosporiales</taxon>
        <taxon>Kineosporiaceae</taxon>
        <taxon>Spongisporangium</taxon>
    </lineage>
</organism>
<keyword evidence="1" id="KW-0472">Membrane</keyword>
<feature type="transmembrane region" description="Helical" evidence="1">
    <location>
        <begin position="54"/>
        <end position="76"/>
    </location>
</feature>
<keyword evidence="1" id="KW-0812">Transmembrane</keyword>
<keyword evidence="1" id="KW-1133">Transmembrane helix</keyword>
<evidence type="ECO:0000313" key="3">
    <source>
        <dbReference type="Proteomes" id="UP001612915"/>
    </source>
</evidence>
<dbReference type="Pfam" id="PF09819">
    <property type="entry name" value="ABC_cobalt"/>
    <property type="match status" value="1"/>
</dbReference>
<gene>
    <name evidence="2" type="ORF">ACIB24_01915</name>
</gene>
<dbReference type="EMBL" id="JBITLV010000001">
    <property type="protein sequence ID" value="MFI7585813.1"/>
    <property type="molecule type" value="Genomic_DNA"/>
</dbReference>
<accession>A0ABW8AI24</accession>
<evidence type="ECO:0000256" key="1">
    <source>
        <dbReference type="SAM" id="Phobius"/>
    </source>
</evidence>
<name>A0ABW8AI24_9ACTN</name>
<feature type="transmembrane region" description="Helical" evidence="1">
    <location>
        <begin position="106"/>
        <end position="124"/>
    </location>
</feature>
<dbReference type="InterPro" id="IPR017195">
    <property type="entry name" value="ABC_thiamin-permease_prd"/>
</dbReference>
<keyword evidence="3" id="KW-1185">Reference proteome</keyword>
<feature type="transmembrane region" description="Helical" evidence="1">
    <location>
        <begin position="131"/>
        <end position="151"/>
    </location>
</feature>
<reference evidence="2 3" key="1">
    <citation type="submission" date="2024-10" db="EMBL/GenBank/DDBJ databases">
        <title>The Natural Products Discovery Center: Release of the First 8490 Sequenced Strains for Exploring Actinobacteria Biosynthetic Diversity.</title>
        <authorList>
            <person name="Kalkreuter E."/>
            <person name="Kautsar S.A."/>
            <person name="Yang D."/>
            <person name="Bader C.D."/>
            <person name="Teijaro C.N."/>
            <person name="Fluegel L."/>
            <person name="Davis C.M."/>
            <person name="Simpson J.R."/>
            <person name="Lauterbach L."/>
            <person name="Steele A.D."/>
            <person name="Gui C."/>
            <person name="Meng S."/>
            <person name="Li G."/>
            <person name="Viehrig K."/>
            <person name="Ye F."/>
            <person name="Su P."/>
            <person name="Kiefer A.F."/>
            <person name="Nichols A."/>
            <person name="Cepeda A.J."/>
            <person name="Yan W."/>
            <person name="Fan B."/>
            <person name="Jiang Y."/>
            <person name="Adhikari A."/>
            <person name="Zheng C.-J."/>
            <person name="Schuster L."/>
            <person name="Cowan T.M."/>
            <person name="Smanski M.J."/>
            <person name="Chevrette M.G."/>
            <person name="De Carvalho L.P.S."/>
            <person name="Shen B."/>
        </authorList>
    </citation>
    <scope>NUCLEOTIDE SEQUENCE [LARGE SCALE GENOMIC DNA]</scope>
    <source>
        <strain evidence="2 3">NPDC049639</strain>
    </source>
</reference>
<feature type="transmembrane region" description="Helical" evidence="1">
    <location>
        <begin position="21"/>
        <end position="42"/>
    </location>
</feature>
<protein>
    <submittedName>
        <fullName evidence="2">ECF transporter S component</fullName>
    </submittedName>
</protein>
<comment type="caution">
    <text evidence="2">The sequence shown here is derived from an EMBL/GenBank/DDBJ whole genome shotgun (WGS) entry which is preliminary data.</text>
</comment>
<dbReference type="RefSeq" id="WP_398274343.1">
    <property type="nucleotide sequence ID" value="NZ_JBITLV010000001.1"/>
</dbReference>
<evidence type="ECO:0000313" key="2">
    <source>
        <dbReference type="EMBL" id="MFI7585813.1"/>
    </source>
</evidence>
<sequence length="204" mass="21239">MTTRASESEVLEESDRRPRWRVVDILVASVVAVAGGAVFAVWNTAAAPLMNAMVPPLSAFYVGVWLFPGVLGALIVRKPGAAVYTELVAATVEALIGSSWGFSTVYYGLLEGLGAEVVFLVFLYRRWGVTVAALAGAGAGVAAGLLDVFVYYPTITAAAKLGYVGLTIVSGLVVAGLASWLLVRALARTGVLASFASGRDAERV</sequence>